<reference evidence="3" key="2">
    <citation type="submission" date="2015-06" db="UniProtKB">
        <authorList>
            <consortium name="EnsemblMetazoa"/>
        </authorList>
    </citation>
    <scope>IDENTIFICATION</scope>
</reference>
<feature type="domain" description="Thioredoxin" evidence="2">
    <location>
        <begin position="21"/>
        <end position="112"/>
    </location>
</feature>
<dbReference type="PANTHER" id="PTHR14684:SF2">
    <property type="entry name" value="THIOREDOXIN DOMAIN-CONTAINING PROTEIN 15"/>
    <property type="match status" value="1"/>
</dbReference>
<dbReference type="STRING" id="32264.T1JUF5"/>
<dbReference type="GO" id="GO:0005929">
    <property type="term" value="C:cilium"/>
    <property type="evidence" value="ECO:0007669"/>
    <property type="project" value="TreeGrafter"/>
</dbReference>
<evidence type="ECO:0000313" key="4">
    <source>
        <dbReference type="Proteomes" id="UP000015104"/>
    </source>
</evidence>
<dbReference type="HOGENOM" id="CLU_050221_2_1_1"/>
<dbReference type="InterPro" id="IPR036249">
    <property type="entry name" value="Thioredoxin-like_sf"/>
</dbReference>
<dbReference type="InterPro" id="IPR042418">
    <property type="entry name" value="TXNDC15"/>
</dbReference>
<dbReference type="SUPFAM" id="SSF52833">
    <property type="entry name" value="Thioredoxin-like"/>
    <property type="match status" value="1"/>
</dbReference>
<feature type="transmembrane region" description="Helical" evidence="1">
    <location>
        <begin position="154"/>
        <end position="172"/>
    </location>
</feature>
<evidence type="ECO:0000259" key="2">
    <source>
        <dbReference type="Pfam" id="PF00085"/>
    </source>
</evidence>
<dbReference type="GO" id="GO:0060271">
    <property type="term" value="P:cilium assembly"/>
    <property type="evidence" value="ECO:0007669"/>
    <property type="project" value="TreeGrafter"/>
</dbReference>
<dbReference type="eggNOG" id="KOG2640">
    <property type="taxonomic scope" value="Eukaryota"/>
</dbReference>
<dbReference type="AlphaFoldDB" id="T1JUF5"/>
<dbReference type="PANTHER" id="PTHR14684">
    <property type="entry name" value="THIOREDOXIN DOMAIN-CONTAINING PROTEIN 15"/>
    <property type="match status" value="1"/>
</dbReference>
<keyword evidence="1" id="KW-1133">Transmembrane helix</keyword>
<dbReference type="InterPro" id="IPR013766">
    <property type="entry name" value="Thioredoxin_domain"/>
</dbReference>
<evidence type="ECO:0000256" key="1">
    <source>
        <dbReference type="SAM" id="Phobius"/>
    </source>
</evidence>
<reference evidence="4" key="1">
    <citation type="submission" date="2011-08" db="EMBL/GenBank/DDBJ databases">
        <authorList>
            <person name="Rombauts S."/>
        </authorList>
    </citation>
    <scope>NUCLEOTIDE SEQUENCE</scope>
    <source>
        <strain evidence="4">London</strain>
    </source>
</reference>
<sequence>MCITSTLHLTFFKTNVSGVEIVNAKRFLELVTPKGNESTCVLALFYYPWCAFSAKSSRDFNAIGKLFPQLNVIALNAYLHNSINMRFGLVGIPTVLFFHNGKIVAKYNSTESSLLSMVSFIYRLTGLEPDLTVNLTEDDWTSPLPTIPQVTIDYVLILSSVFLLFTVCYLIGRSSIFAKIIESIRNTWREAEAQHQHLD</sequence>
<proteinExistence type="predicted"/>
<dbReference type="EMBL" id="CAEY01000777">
    <property type="status" value="NOT_ANNOTATED_CDS"/>
    <property type="molecule type" value="Genomic_DNA"/>
</dbReference>
<organism evidence="3 4">
    <name type="scientific">Tetranychus urticae</name>
    <name type="common">Two-spotted spider mite</name>
    <dbReference type="NCBI Taxonomy" id="32264"/>
    <lineage>
        <taxon>Eukaryota</taxon>
        <taxon>Metazoa</taxon>
        <taxon>Ecdysozoa</taxon>
        <taxon>Arthropoda</taxon>
        <taxon>Chelicerata</taxon>
        <taxon>Arachnida</taxon>
        <taxon>Acari</taxon>
        <taxon>Acariformes</taxon>
        <taxon>Trombidiformes</taxon>
        <taxon>Prostigmata</taxon>
        <taxon>Eleutherengona</taxon>
        <taxon>Raphignathae</taxon>
        <taxon>Tetranychoidea</taxon>
        <taxon>Tetranychidae</taxon>
        <taxon>Tetranychus</taxon>
    </lineage>
</organism>
<keyword evidence="4" id="KW-1185">Reference proteome</keyword>
<dbReference type="Proteomes" id="UP000015104">
    <property type="component" value="Unassembled WGS sequence"/>
</dbReference>
<dbReference type="Pfam" id="PF00085">
    <property type="entry name" value="Thioredoxin"/>
    <property type="match status" value="1"/>
</dbReference>
<dbReference type="Gene3D" id="3.40.30.10">
    <property type="entry name" value="Glutaredoxin"/>
    <property type="match status" value="1"/>
</dbReference>
<dbReference type="EnsemblMetazoa" id="tetur02g00750.1">
    <property type="protein sequence ID" value="tetur02g00750.1"/>
    <property type="gene ID" value="tetur02g00750"/>
</dbReference>
<keyword evidence="1" id="KW-0812">Transmembrane</keyword>
<keyword evidence="1" id="KW-0472">Membrane</keyword>
<protein>
    <recommendedName>
        <fullName evidence="2">Thioredoxin domain-containing protein</fullName>
    </recommendedName>
</protein>
<evidence type="ECO:0000313" key="3">
    <source>
        <dbReference type="EnsemblMetazoa" id="tetur02g00750.1"/>
    </source>
</evidence>
<name>T1JUF5_TETUR</name>
<accession>T1JUF5</accession>